<comment type="caution">
    <text evidence="2">The sequence shown here is derived from an EMBL/GenBank/DDBJ whole genome shotgun (WGS) entry which is preliminary data.</text>
</comment>
<sequence>MHDNATKSQDEPFSISEPASLSSYFSSTSSSSSLSSSPPNTVRLRSSMSTPLLKTRQSTPVSSSTSSSTAAPRLPKWIKHVSQTSGLLEKKLSRGFPFRSTVPLPLHLAGSQDSTTAKALYCGSPLVRQYLNSVTKVERFDNMLQTGFPCPHSLHLYQQDQKEKRKTTHGTKNNSYDDDEADDPSSPAISKKPRCPLTCHQCGGQQRLMTLRVTLTPLHARANENDIYKNTRKRSKNIRHTTHPITTTTSPF</sequence>
<evidence type="ECO:0000256" key="1">
    <source>
        <dbReference type="SAM" id="MobiDB-lite"/>
    </source>
</evidence>
<feature type="compositionally biased region" description="Low complexity" evidence="1">
    <location>
        <begin position="58"/>
        <end position="69"/>
    </location>
</feature>
<dbReference type="OrthoDB" id="5380370at2759"/>
<feature type="region of interest" description="Disordered" evidence="1">
    <location>
        <begin position="159"/>
        <end position="192"/>
    </location>
</feature>
<dbReference type="EMBL" id="MCGE01000051">
    <property type="protein sequence ID" value="ORZ04356.1"/>
    <property type="molecule type" value="Genomic_DNA"/>
</dbReference>
<keyword evidence="3" id="KW-1185">Reference proteome</keyword>
<feature type="compositionally biased region" description="Low complexity" evidence="1">
    <location>
        <begin position="20"/>
        <end position="37"/>
    </location>
</feature>
<evidence type="ECO:0000313" key="2">
    <source>
        <dbReference type="EMBL" id="ORZ04356.1"/>
    </source>
</evidence>
<dbReference type="AlphaFoldDB" id="A0A1X2HYH9"/>
<organism evidence="2 3">
    <name type="scientific">Absidia repens</name>
    <dbReference type="NCBI Taxonomy" id="90262"/>
    <lineage>
        <taxon>Eukaryota</taxon>
        <taxon>Fungi</taxon>
        <taxon>Fungi incertae sedis</taxon>
        <taxon>Mucoromycota</taxon>
        <taxon>Mucoromycotina</taxon>
        <taxon>Mucoromycetes</taxon>
        <taxon>Mucorales</taxon>
        <taxon>Cunninghamellaceae</taxon>
        <taxon>Absidia</taxon>
    </lineage>
</organism>
<protein>
    <submittedName>
        <fullName evidence="2">Uncharacterized protein</fullName>
    </submittedName>
</protein>
<feature type="compositionally biased region" description="Basic and acidic residues" evidence="1">
    <location>
        <begin position="1"/>
        <end position="10"/>
    </location>
</feature>
<accession>A0A1X2HYH9</accession>
<name>A0A1X2HYH9_9FUNG</name>
<feature type="compositionally biased region" description="Polar residues" evidence="1">
    <location>
        <begin position="38"/>
        <end position="57"/>
    </location>
</feature>
<evidence type="ECO:0000313" key="3">
    <source>
        <dbReference type="Proteomes" id="UP000193560"/>
    </source>
</evidence>
<feature type="region of interest" description="Disordered" evidence="1">
    <location>
        <begin position="1"/>
        <end position="76"/>
    </location>
</feature>
<proteinExistence type="predicted"/>
<dbReference type="STRING" id="90262.A0A1X2HYH9"/>
<reference evidence="2 3" key="1">
    <citation type="submission" date="2016-07" db="EMBL/GenBank/DDBJ databases">
        <title>Pervasive Adenine N6-methylation of Active Genes in Fungi.</title>
        <authorList>
            <consortium name="DOE Joint Genome Institute"/>
            <person name="Mondo S.J."/>
            <person name="Dannebaum R.O."/>
            <person name="Kuo R.C."/>
            <person name="Labutti K."/>
            <person name="Haridas S."/>
            <person name="Kuo A."/>
            <person name="Salamov A."/>
            <person name="Ahrendt S.R."/>
            <person name="Lipzen A."/>
            <person name="Sullivan W."/>
            <person name="Andreopoulos W.B."/>
            <person name="Clum A."/>
            <person name="Lindquist E."/>
            <person name="Daum C."/>
            <person name="Ramamoorthy G.K."/>
            <person name="Gryganskyi A."/>
            <person name="Culley D."/>
            <person name="Magnuson J.K."/>
            <person name="James T.Y."/>
            <person name="O'Malley M.A."/>
            <person name="Stajich J.E."/>
            <person name="Spatafora J.W."/>
            <person name="Visel A."/>
            <person name="Grigoriev I.V."/>
        </authorList>
    </citation>
    <scope>NUCLEOTIDE SEQUENCE [LARGE SCALE GENOMIC DNA]</scope>
    <source>
        <strain evidence="2 3">NRRL 1336</strain>
    </source>
</reference>
<dbReference type="Proteomes" id="UP000193560">
    <property type="component" value="Unassembled WGS sequence"/>
</dbReference>
<gene>
    <name evidence="2" type="ORF">BCR42DRAFT_429243</name>
</gene>